<keyword evidence="1" id="KW-1133">Transmembrane helix</keyword>
<dbReference type="RefSeq" id="WP_205380797.1">
    <property type="nucleotide sequence ID" value="NZ_JAFFZS010000001.1"/>
</dbReference>
<evidence type="ECO:0000256" key="1">
    <source>
        <dbReference type="SAM" id="Phobius"/>
    </source>
</evidence>
<accession>A0ABS2VHJ2</accession>
<evidence type="ECO:0008006" key="4">
    <source>
        <dbReference type="Google" id="ProtNLM"/>
    </source>
</evidence>
<keyword evidence="3" id="KW-1185">Reference proteome</keyword>
<protein>
    <recommendedName>
        <fullName evidence="4">Cytochrome C oxidase subunit I</fullName>
    </recommendedName>
</protein>
<evidence type="ECO:0000313" key="3">
    <source>
        <dbReference type="Proteomes" id="UP000788262"/>
    </source>
</evidence>
<dbReference type="EMBL" id="JAFFZS010000001">
    <property type="protein sequence ID" value="MBN0042554.1"/>
    <property type="molecule type" value="Genomic_DNA"/>
</dbReference>
<keyword evidence="1" id="KW-0812">Transmembrane</keyword>
<keyword evidence="1" id="KW-0472">Membrane</keyword>
<name>A0ABS2VHJ2_STRAS</name>
<gene>
    <name evidence="2" type="ORF">JS756_00190</name>
</gene>
<sequence length="124" mass="14072">MTDASSGHLTEEQAAALTRQIEGYLRAQRDREQARAEAEAFCTRLPWLTSAQAEDVARHYAEQRLELTRQTLRHTVRHAGELRREYEARYAELRHRLITRHVVAASTVVACATGVSAALCLLMR</sequence>
<reference evidence="2 3" key="1">
    <citation type="submission" date="2021-02" db="EMBL/GenBank/DDBJ databases">
        <title>Whole genome sequencing of Streptomyces actuosus VRA1.</title>
        <authorList>
            <person name="Sen G."/>
            <person name="Sen A."/>
        </authorList>
    </citation>
    <scope>NUCLEOTIDE SEQUENCE [LARGE SCALE GENOMIC DNA]</scope>
    <source>
        <strain evidence="2 3">VRA1</strain>
    </source>
</reference>
<dbReference type="Proteomes" id="UP000788262">
    <property type="component" value="Unassembled WGS sequence"/>
</dbReference>
<comment type="caution">
    <text evidence="2">The sequence shown here is derived from an EMBL/GenBank/DDBJ whole genome shotgun (WGS) entry which is preliminary data.</text>
</comment>
<proteinExistence type="predicted"/>
<evidence type="ECO:0000313" key="2">
    <source>
        <dbReference type="EMBL" id="MBN0042554.1"/>
    </source>
</evidence>
<feature type="transmembrane region" description="Helical" evidence="1">
    <location>
        <begin position="102"/>
        <end position="122"/>
    </location>
</feature>
<organism evidence="2 3">
    <name type="scientific">Streptomyces actuosus</name>
    <dbReference type="NCBI Taxonomy" id="1885"/>
    <lineage>
        <taxon>Bacteria</taxon>
        <taxon>Bacillati</taxon>
        <taxon>Actinomycetota</taxon>
        <taxon>Actinomycetes</taxon>
        <taxon>Kitasatosporales</taxon>
        <taxon>Streptomycetaceae</taxon>
        <taxon>Streptomyces</taxon>
    </lineage>
</organism>